<dbReference type="SUPFAM" id="SSF52540">
    <property type="entry name" value="P-loop containing nucleoside triphosphate hydrolases"/>
    <property type="match status" value="1"/>
</dbReference>
<evidence type="ECO:0000256" key="4">
    <source>
        <dbReference type="ARBA" id="ARBA00007008"/>
    </source>
</evidence>
<evidence type="ECO:0000256" key="3">
    <source>
        <dbReference type="ARBA" id="ARBA00004806"/>
    </source>
</evidence>
<comment type="function">
    <text evidence="2 14 15">Catalyzes the synthesis of activated sulfate.</text>
</comment>
<dbReference type="PANTHER" id="PTHR11055">
    <property type="entry name" value="BIFUNCTIONAL 3'-PHOSPHOADENOSINE 5'-PHOSPHOSULFATE SYNTHASE"/>
    <property type="match status" value="1"/>
</dbReference>
<evidence type="ECO:0000313" key="18">
    <source>
        <dbReference type="Proteomes" id="UP000000466"/>
    </source>
</evidence>
<feature type="active site" description="Phosphoserine intermediate" evidence="14">
    <location>
        <position position="107"/>
    </location>
</feature>
<evidence type="ECO:0000256" key="5">
    <source>
        <dbReference type="ARBA" id="ARBA00012121"/>
    </source>
</evidence>
<evidence type="ECO:0000313" key="17">
    <source>
        <dbReference type="EMBL" id="AFU97724.1"/>
    </source>
</evidence>
<dbReference type="OrthoDB" id="9804504at2"/>
<feature type="binding site" evidence="14">
    <location>
        <begin position="33"/>
        <end position="40"/>
    </location>
    <ligand>
        <name>ATP</name>
        <dbReference type="ChEBI" id="CHEBI:30616"/>
    </ligand>
</feature>
<evidence type="ECO:0000256" key="14">
    <source>
        <dbReference type="HAMAP-Rule" id="MF_00065"/>
    </source>
</evidence>
<evidence type="ECO:0000256" key="1">
    <source>
        <dbReference type="ARBA" id="ARBA00001823"/>
    </source>
</evidence>
<keyword evidence="9 14" id="KW-0418">Kinase</keyword>
<comment type="catalytic activity">
    <reaction evidence="1 14 15">
        <text>adenosine 5'-phosphosulfate + ATP = 3'-phosphoadenylyl sulfate + ADP + H(+)</text>
        <dbReference type="Rhea" id="RHEA:24152"/>
        <dbReference type="ChEBI" id="CHEBI:15378"/>
        <dbReference type="ChEBI" id="CHEBI:30616"/>
        <dbReference type="ChEBI" id="CHEBI:58243"/>
        <dbReference type="ChEBI" id="CHEBI:58339"/>
        <dbReference type="ChEBI" id="CHEBI:456216"/>
        <dbReference type="EC" id="2.7.1.25"/>
    </reaction>
</comment>
<proteinExistence type="inferred from homology"/>
<dbReference type="GO" id="GO:0004020">
    <property type="term" value="F:adenylylsulfate kinase activity"/>
    <property type="evidence" value="ECO:0007669"/>
    <property type="project" value="UniProtKB-UniRule"/>
</dbReference>
<gene>
    <name evidence="14" type="primary">cysC</name>
    <name evidence="17" type="ordered locus">M5M_02525</name>
</gene>
<dbReference type="EMBL" id="CP003746">
    <property type="protein sequence ID" value="AFU97724.1"/>
    <property type="molecule type" value="Genomic_DNA"/>
</dbReference>
<dbReference type="HAMAP" id="MF_00065">
    <property type="entry name" value="Adenylyl_sulf_kinase"/>
    <property type="match status" value="1"/>
</dbReference>
<dbReference type="HOGENOM" id="CLU_046932_1_1_6"/>
<keyword evidence="10 14" id="KW-0067">ATP-binding</keyword>
<evidence type="ECO:0000256" key="9">
    <source>
        <dbReference type="ARBA" id="ARBA00022777"/>
    </source>
</evidence>
<name>K4KF98_SIMAS</name>
<keyword evidence="14" id="KW-0597">Phosphoprotein</keyword>
<evidence type="ECO:0000256" key="15">
    <source>
        <dbReference type="RuleBase" id="RU004347"/>
    </source>
</evidence>
<keyword evidence="7 14" id="KW-0808">Transferase</keyword>
<sequence length="205" mass="22635">MAGDFLTWHSHSVDQEQHARQKGQRPCLIWLTGLSGSGKSTIANALELELLKADRHSYLLDGDNVRMGLNKDLGFSDADRVENIRRIAEVSRLMVDAGLIVISAFISPFNAERRLAKSLFPEGQFFEVHVNAPLAVCETRDPKGLYKKVRAGEIRQFTGVDSPYEIPDSPDLVLNTAEHDVQGCVDQLLAFLIAQGVLPAPEGRV</sequence>
<dbReference type="Pfam" id="PF01583">
    <property type="entry name" value="APS_kinase"/>
    <property type="match status" value="1"/>
</dbReference>
<dbReference type="eggNOG" id="COG0529">
    <property type="taxonomic scope" value="Bacteria"/>
</dbReference>
<evidence type="ECO:0000256" key="11">
    <source>
        <dbReference type="ARBA" id="ARBA00029724"/>
    </source>
</evidence>
<evidence type="ECO:0000259" key="16">
    <source>
        <dbReference type="Pfam" id="PF01583"/>
    </source>
</evidence>
<keyword evidence="8 14" id="KW-0547">Nucleotide-binding</keyword>
<comment type="pathway">
    <text evidence="3 14 15">Sulfur metabolism; hydrogen sulfide biosynthesis; sulfite from sulfate: step 2/3.</text>
</comment>
<organism evidence="17 18">
    <name type="scientific">Simiduia agarivorans (strain DSM 21679 / JCM 13881 / BCRC 17597 / SA1)</name>
    <dbReference type="NCBI Taxonomy" id="1117647"/>
    <lineage>
        <taxon>Bacteria</taxon>
        <taxon>Pseudomonadati</taxon>
        <taxon>Pseudomonadota</taxon>
        <taxon>Gammaproteobacteria</taxon>
        <taxon>Cellvibrionales</taxon>
        <taxon>Cellvibrionaceae</taxon>
        <taxon>Simiduia</taxon>
    </lineage>
</organism>
<dbReference type="RefSeq" id="WP_015045897.1">
    <property type="nucleotide sequence ID" value="NC_018868.3"/>
</dbReference>
<evidence type="ECO:0000256" key="2">
    <source>
        <dbReference type="ARBA" id="ARBA00002632"/>
    </source>
</evidence>
<evidence type="ECO:0000256" key="10">
    <source>
        <dbReference type="ARBA" id="ARBA00022840"/>
    </source>
</evidence>
<dbReference type="Proteomes" id="UP000000466">
    <property type="component" value="Chromosome"/>
</dbReference>
<dbReference type="GO" id="GO:0005524">
    <property type="term" value="F:ATP binding"/>
    <property type="evidence" value="ECO:0007669"/>
    <property type="project" value="UniProtKB-UniRule"/>
</dbReference>
<dbReference type="KEGG" id="saga:M5M_02525"/>
<feature type="domain" description="APS kinase" evidence="16">
    <location>
        <begin position="25"/>
        <end position="174"/>
    </location>
</feature>
<dbReference type="EC" id="2.7.1.25" evidence="5 14"/>
<evidence type="ECO:0000256" key="8">
    <source>
        <dbReference type="ARBA" id="ARBA00022741"/>
    </source>
</evidence>
<dbReference type="Gene3D" id="3.40.50.300">
    <property type="entry name" value="P-loop containing nucleotide triphosphate hydrolases"/>
    <property type="match status" value="1"/>
</dbReference>
<dbReference type="AlphaFoldDB" id="K4KF98"/>
<keyword evidence="18" id="KW-1185">Reference proteome</keyword>
<dbReference type="InterPro" id="IPR059117">
    <property type="entry name" value="APS_kinase_dom"/>
</dbReference>
<comment type="similarity">
    <text evidence="4 14 15">Belongs to the APS kinase family.</text>
</comment>
<dbReference type="GO" id="GO:0070814">
    <property type="term" value="P:hydrogen sulfide biosynthetic process"/>
    <property type="evidence" value="ECO:0007669"/>
    <property type="project" value="UniProtKB-UniRule"/>
</dbReference>
<dbReference type="NCBIfam" id="NF003013">
    <property type="entry name" value="PRK03846.1"/>
    <property type="match status" value="1"/>
</dbReference>
<dbReference type="FunFam" id="3.40.50.300:FF:000212">
    <property type="entry name" value="Adenylyl-sulfate kinase"/>
    <property type="match status" value="1"/>
</dbReference>
<dbReference type="PANTHER" id="PTHR11055:SF63">
    <property type="entry name" value="ADENYLYL-SULFATE KINASE 1, CHLOROPLASTIC"/>
    <property type="match status" value="1"/>
</dbReference>
<dbReference type="InterPro" id="IPR002891">
    <property type="entry name" value="APS"/>
</dbReference>
<protein>
    <recommendedName>
        <fullName evidence="6 14">Adenylyl-sulfate kinase</fullName>
        <ecNumber evidence="5 14">2.7.1.25</ecNumber>
    </recommendedName>
    <alternativeName>
        <fullName evidence="12 14">APS kinase</fullName>
    </alternativeName>
    <alternativeName>
        <fullName evidence="13 14">ATP adenosine-5'-phosphosulfate 3'-phosphotransferase</fullName>
    </alternativeName>
    <alternativeName>
        <fullName evidence="11 14">Adenosine-5'-phosphosulfate kinase</fullName>
    </alternativeName>
</protein>
<evidence type="ECO:0000256" key="13">
    <source>
        <dbReference type="ARBA" id="ARBA00031464"/>
    </source>
</evidence>
<dbReference type="UniPathway" id="UPA00140">
    <property type="reaction ID" value="UER00205"/>
</dbReference>
<dbReference type="STRING" id="1117647.M5M_02525"/>
<evidence type="ECO:0000256" key="6">
    <source>
        <dbReference type="ARBA" id="ARBA00018163"/>
    </source>
</evidence>
<dbReference type="GO" id="GO:0000103">
    <property type="term" value="P:sulfate assimilation"/>
    <property type="evidence" value="ECO:0007669"/>
    <property type="project" value="UniProtKB-UniRule"/>
</dbReference>
<evidence type="ECO:0000256" key="7">
    <source>
        <dbReference type="ARBA" id="ARBA00022679"/>
    </source>
</evidence>
<evidence type="ECO:0000256" key="12">
    <source>
        <dbReference type="ARBA" id="ARBA00031393"/>
    </source>
</evidence>
<dbReference type="NCBIfam" id="TIGR00455">
    <property type="entry name" value="apsK"/>
    <property type="match status" value="1"/>
</dbReference>
<dbReference type="CDD" id="cd02027">
    <property type="entry name" value="APSK"/>
    <property type="match status" value="1"/>
</dbReference>
<accession>K4KF98</accession>
<dbReference type="InterPro" id="IPR027417">
    <property type="entry name" value="P-loop_NTPase"/>
</dbReference>
<reference evidence="17 18" key="1">
    <citation type="journal article" date="2013" name="Genome Announc.">
        <title>Complete genome sequence of Simiduia agarivorans SA1(T), a marine bacterium able to degrade a variety of polysaccharides.</title>
        <authorList>
            <person name="Lin S.Y."/>
            <person name="Shieh W.Y."/>
            <person name="Chen J.S."/>
            <person name="Tang S.L."/>
        </authorList>
    </citation>
    <scope>NUCLEOTIDE SEQUENCE [LARGE SCALE GENOMIC DNA]</scope>
    <source>
        <strain evidence="18">DSM 21679 / JCM 13881 / BCRC 17597 / SA1</strain>
    </source>
</reference>